<dbReference type="RefSeq" id="WP_039387714.1">
    <property type="nucleotide sequence ID" value="NZ_CP007585.1"/>
</dbReference>
<comment type="function">
    <text evidence="6">Specifically methylates the N7 position of a guanine in 16S rRNA.</text>
</comment>
<keyword evidence="5 6" id="KW-0949">S-adenosyl-L-methionine</keyword>
<comment type="subcellular location">
    <subcellularLocation>
        <location evidence="6">Cytoplasm</location>
    </subcellularLocation>
</comment>
<sequence>MYKQKTKLFVSETQFAKLEKYAALIESNNKKFNLTAFSGNVLWKEGIFESILTMNFIISLSNKKKNSKLKILDIGAGVGFPSIPFLIANSNIELTISESMQKRCWFLKDISEKLDIRFNLICKPVQEISNKNFDIITARAVANLEKLDKITKKIQSPETFLAFIKGPKIFDETKKCRNCNYKIFELDNDLNKTIFVATKKINL</sequence>
<dbReference type="STRING" id="743971.MYF_03150"/>
<evidence type="ECO:0000313" key="7">
    <source>
        <dbReference type="EMBL" id="AJC50115.1"/>
    </source>
</evidence>
<evidence type="ECO:0000256" key="1">
    <source>
        <dbReference type="ARBA" id="ARBA00022490"/>
    </source>
</evidence>
<name>A0A0A8E7D3_MESFC</name>
<dbReference type="EC" id="2.1.1.-" evidence="6"/>
<feature type="binding site" evidence="6">
    <location>
        <position position="80"/>
    </location>
    <ligand>
        <name>S-adenosyl-L-methionine</name>
        <dbReference type="ChEBI" id="CHEBI:59789"/>
    </ligand>
</feature>
<accession>A0A0A8E7D3</accession>
<evidence type="ECO:0000256" key="6">
    <source>
        <dbReference type="HAMAP-Rule" id="MF_00074"/>
    </source>
</evidence>
<dbReference type="GO" id="GO:0005829">
    <property type="term" value="C:cytosol"/>
    <property type="evidence" value="ECO:0007669"/>
    <property type="project" value="TreeGrafter"/>
</dbReference>
<dbReference type="HOGENOM" id="CLU_065341_2_1_14"/>
<dbReference type="KEGG" id="mfq:MYF_03150"/>
<dbReference type="NCBIfam" id="TIGR00138">
    <property type="entry name" value="rsmG_gidB"/>
    <property type="match status" value="1"/>
</dbReference>
<keyword evidence="3 6" id="KW-0489">Methyltransferase</keyword>
<dbReference type="InterPro" id="IPR003682">
    <property type="entry name" value="rRNA_ssu_MeTfrase_G"/>
</dbReference>
<dbReference type="GO" id="GO:0070043">
    <property type="term" value="F:rRNA (guanine-N7-)-methyltransferase activity"/>
    <property type="evidence" value="ECO:0007669"/>
    <property type="project" value="UniProtKB-UniRule"/>
</dbReference>
<protein>
    <recommendedName>
        <fullName evidence="6">Ribosomal RNA small subunit methyltransferase G</fullName>
        <ecNumber evidence="6">2.1.1.-</ecNumber>
    </recommendedName>
    <alternativeName>
        <fullName evidence="6">16S rRNA 7-methylguanosine methyltransferase</fullName>
        <shortName evidence="6">16S rRNA m7G methyltransferase</shortName>
    </alternativeName>
</protein>
<dbReference type="SUPFAM" id="SSF53335">
    <property type="entry name" value="S-adenosyl-L-methionine-dependent methyltransferases"/>
    <property type="match status" value="1"/>
</dbReference>
<keyword evidence="2 6" id="KW-0698">rRNA processing</keyword>
<dbReference type="PANTHER" id="PTHR31760">
    <property type="entry name" value="S-ADENOSYL-L-METHIONINE-DEPENDENT METHYLTRANSFERASES SUPERFAMILY PROTEIN"/>
    <property type="match status" value="1"/>
</dbReference>
<gene>
    <name evidence="7" type="primary">gidB</name>
    <name evidence="6" type="synonym">rsmG</name>
    <name evidence="7" type="ORF">MYF_03150</name>
</gene>
<dbReference type="Pfam" id="PF02527">
    <property type="entry name" value="GidB"/>
    <property type="match status" value="1"/>
</dbReference>
<feature type="binding site" evidence="6">
    <location>
        <position position="75"/>
    </location>
    <ligand>
        <name>S-adenosyl-L-methionine</name>
        <dbReference type="ChEBI" id="CHEBI:59789"/>
    </ligand>
</feature>
<comment type="similarity">
    <text evidence="6">Belongs to the methyltransferase superfamily. RNA methyltransferase RsmG family.</text>
</comment>
<evidence type="ECO:0000256" key="5">
    <source>
        <dbReference type="ARBA" id="ARBA00022691"/>
    </source>
</evidence>
<feature type="binding site" evidence="6">
    <location>
        <position position="139"/>
    </location>
    <ligand>
        <name>S-adenosyl-L-methionine</name>
        <dbReference type="ChEBI" id="CHEBI:59789"/>
    </ligand>
</feature>
<keyword evidence="4 6" id="KW-0808">Transferase</keyword>
<dbReference type="HAMAP" id="MF_00074">
    <property type="entry name" value="16SrRNA_methyltr_G"/>
    <property type="match status" value="1"/>
</dbReference>
<feature type="binding site" evidence="6">
    <location>
        <begin position="125"/>
        <end position="126"/>
    </location>
    <ligand>
        <name>S-adenosyl-L-methionine</name>
        <dbReference type="ChEBI" id="CHEBI:59789"/>
    </ligand>
</feature>
<dbReference type="PANTHER" id="PTHR31760:SF0">
    <property type="entry name" value="S-ADENOSYL-L-METHIONINE-DEPENDENT METHYLTRANSFERASES SUPERFAMILY PROTEIN"/>
    <property type="match status" value="1"/>
</dbReference>
<dbReference type="OrthoDB" id="9808773at2"/>
<keyword evidence="1 6" id="KW-0963">Cytoplasm</keyword>
<dbReference type="InterPro" id="IPR029063">
    <property type="entry name" value="SAM-dependent_MTases_sf"/>
</dbReference>
<dbReference type="PIRSF" id="PIRSF003078">
    <property type="entry name" value="GidB"/>
    <property type="match status" value="1"/>
</dbReference>
<evidence type="ECO:0000313" key="8">
    <source>
        <dbReference type="Proteomes" id="UP000031129"/>
    </source>
</evidence>
<evidence type="ECO:0000256" key="2">
    <source>
        <dbReference type="ARBA" id="ARBA00022552"/>
    </source>
</evidence>
<evidence type="ECO:0000256" key="4">
    <source>
        <dbReference type="ARBA" id="ARBA00022679"/>
    </source>
</evidence>
<dbReference type="Gene3D" id="3.40.50.150">
    <property type="entry name" value="Vaccinia Virus protein VP39"/>
    <property type="match status" value="1"/>
</dbReference>
<comment type="caution">
    <text evidence="6">Lacks conserved residue(s) required for the propagation of feature annotation.</text>
</comment>
<proteinExistence type="inferred from homology"/>
<evidence type="ECO:0000256" key="3">
    <source>
        <dbReference type="ARBA" id="ARBA00022603"/>
    </source>
</evidence>
<dbReference type="AlphaFoldDB" id="A0A0A8E7D3"/>
<dbReference type="Proteomes" id="UP000031129">
    <property type="component" value="Chromosome"/>
</dbReference>
<reference evidence="7 8" key="1">
    <citation type="journal article" date="2015" name="Genome Announc.">
        <title>Complete Genome Sequence of Mycoplasma flocculare Strain Ms42T (ATCC 27399T).</title>
        <authorList>
            <person name="Calcutt M.J."/>
            <person name="Foecking M.F."/>
            <person name="Heidari M.B."/>
            <person name="McIntosh M.A."/>
        </authorList>
    </citation>
    <scope>NUCLEOTIDE SEQUENCE [LARGE SCALE GENOMIC DNA]</scope>
    <source>
        <strain evidence="8">ATCC 27399</strain>
    </source>
</reference>
<keyword evidence="8" id="KW-1185">Reference proteome</keyword>
<organism evidence="7 8">
    <name type="scientific">Mesomycoplasma flocculare ATCC 27399</name>
    <dbReference type="NCBI Taxonomy" id="743971"/>
    <lineage>
        <taxon>Bacteria</taxon>
        <taxon>Bacillati</taxon>
        <taxon>Mycoplasmatota</taxon>
        <taxon>Mycoplasmoidales</taxon>
        <taxon>Metamycoplasmataceae</taxon>
        <taxon>Mesomycoplasma</taxon>
    </lineage>
</organism>
<dbReference type="EMBL" id="CP007585">
    <property type="protein sequence ID" value="AJC50115.1"/>
    <property type="molecule type" value="Genomic_DNA"/>
</dbReference>